<evidence type="ECO:0000313" key="3">
    <source>
        <dbReference type="Proteomes" id="UP000593560"/>
    </source>
</evidence>
<keyword evidence="1" id="KW-1133">Transmembrane helix</keyword>
<evidence type="ECO:0000256" key="1">
    <source>
        <dbReference type="SAM" id="Phobius"/>
    </source>
</evidence>
<keyword evidence="1" id="KW-0812">Transmembrane</keyword>
<dbReference type="AlphaFoldDB" id="A0A7J9GWQ2"/>
<accession>A0A7J9GWQ2</accession>
<proteinExistence type="predicted"/>
<reference evidence="2 3" key="1">
    <citation type="journal article" date="2019" name="Genome Biol. Evol.">
        <title>Insights into the evolution of the New World diploid cottons (Gossypium, subgenus Houzingenia) based on genome sequencing.</title>
        <authorList>
            <person name="Grover C.E."/>
            <person name="Arick M.A. 2nd"/>
            <person name="Thrash A."/>
            <person name="Conover J.L."/>
            <person name="Sanders W.S."/>
            <person name="Peterson D.G."/>
            <person name="Frelichowski J.E."/>
            <person name="Scheffler J.A."/>
            <person name="Scheffler B.E."/>
            <person name="Wendel J.F."/>
        </authorList>
    </citation>
    <scope>NUCLEOTIDE SEQUENCE [LARGE SCALE GENOMIC DNA]</scope>
    <source>
        <strain evidence="2">0</strain>
        <tissue evidence="2">Leaf</tissue>
    </source>
</reference>
<feature type="transmembrane region" description="Helical" evidence="1">
    <location>
        <begin position="12"/>
        <end position="33"/>
    </location>
</feature>
<name>A0A7J9GWQ2_9ROSI</name>
<comment type="caution">
    <text evidence="2">The sequence shown here is derived from an EMBL/GenBank/DDBJ whole genome shotgun (WGS) entry which is preliminary data.</text>
</comment>
<keyword evidence="1" id="KW-0472">Membrane</keyword>
<dbReference type="Proteomes" id="UP000593560">
    <property type="component" value="Unassembled WGS sequence"/>
</dbReference>
<gene>
    <name evidence="2" type="ORF">Gohar_012258</name>
</gene>
<sequence>MSSMLIWSQIEFSLAELWGIELLGLIQLVLYFWKLISKLIMVQDDDNRSTVQGIQLHIY</sequence>
<protein>
    <submittedName>
        <fullName evidence="2">Uncharacterized protein</fullName>
    </submittedName>
</protein>
<organism evidence="2 3">
    <name type="scientific">Gossypium harknessii</name>
    <dbReference type="NCBI Taxonomy" id="34285"/>
    <lineage>
        <taxon>Eukaryota</taxon>
        <taxon>Viridiplantae</taxon>
        <taxon>Streptophyta</taxon>
        <taxon>Embryophyta</taxon>
        <taxon>Tracheophyta</taxon>
        <taxon>Spermatophyta</taxon>
        <taxon>Magnoliopsida</taxon>
        <taxon>eudicotyledons</taxon>
        <taxon>Gunneridae</taxon>
        <taxon>Pentapetalae</taxon>
        <taxon>rosids</taxon>
        <taxon>malvids</taxon>
        <taxon>Malvales</taxon>
        <taxon>Malvaceae</taxon>
        <taxon>Malvoideae</taxon>
        <taxon>Gossypium</taxon>
    </lineage>
</organism>
<dbReference type="EMBL" id="JABFAD010000007">
    <property type="protein sequence ID" value="MBA0801920.1"/>
    <property type="molecule type" value="Genomic_DNA"/>
</dbReference>
<keyword evidence="3" id="KW-1185">Reference proteome</keyword>
<evidence type="ECO:0000313" key="2">
    <source>
        <dbReference type="EMBL" id="MBA0801920.1"/>
    </source>
</evidence>